<dbReference type="InterPro" id="IPR006015">
    <property type="entry name" value="Universal_stress_UspA"/>
</dbReference>
<accession>A0A086Y1N1</accession>
<gene>
    <name evidence="3" type="ORF">CG50_14940</name>
</gene>
<keyword evidence="4" id="KW-1185">Reference proteome</keyword>
<dbReference type="AlphaFoldDB" id="A0A086Y1N1"/>
<dbReference type="PANTHER" id="PTHR46268">
    <property type="entry name" value="STRESS RESPONSE PROTEIN NHAX"/>
    <property type="match status" value="1"/>
</dbReference>
<feature type="domain" description="UspA" evidence="2">
    <location>
        <begin position="1"/>
        <end position="135"/>
    </location>
</feature>
<evidence type="ECO:0000313" key="3">
    <source>
        <dbReference type="EMBL" id="KFI28181.1"/>
    </source>
</evidence>
<protein>
    <submittedName>
        <fullName evidence="3">Universal stress protein</fullName>
    </submittedName>
</protein>
<dbReference type="PANTHER" id="PTHR46268:SF6">
    <property type="entry name" value="UNIVERSAL STRESS PROTEIN UP12"/>
    <property type="match status" value="1"/>
</dbReference>
<dbReference type="Pfam" id="PF00582">
    <property type="entry name" value="Usp"/>
    <property type="match status" value="1"/>
</dbReference>
<comment type="similarity">
    <text evidence="1">Belongs to the universal stress protein A family.</text>
</comment>
<dbReference type="STRING" id="1105367.CG50_14940"/>
<name>A0A086Y1N1_9RHOB</name>
<proteinExistence type="inferred from homology"/>
<evidence type="ECO:0000313" key="4">
    <source>
        <dbReference type="Proteomes" id="UP000028824"/>
    </source>
</evidence>
<dbReference type="OrthoDB" id="9792500at2"/>
<dbReference type="InterPro" id="IPR014729">
    <property type="entry name" value="Rossmann-like_a/b/a_fold"/>
</dbReference>
<organism evidence="3 4">
    <name type="scientific">Paenirhodobacter enshiensis</name>
    <dbReference type="NCBI Taxonomy" id="1105367"/>
    <lineage>
        <taxon>Bacteria</taxon>
        <taxon>Pseudomonadati</taxon>
        <taxon>Pseudomonadota</taxon>
        <taxon>Alphaproteobacteria</taxon>
        <taxon>Rhodobacterales</taxon>
        <taxon>Rhodobacter group</taxon>
        <taxon>Paenirhodobacter</taxon>
    </lineage>
</organism>
<dbReference type="InterPro" id="IPR006016">
    <property type="entry name" value="UspA"/>
</dbReference>
<dbReference type="Proteomes" id="UP000028824">
    <property type="component" value="Unassembled WGS sequence"/>
</dbReference>
<dbReference type="SUPFAM" id="SSF52402">
    <property type="entry name" value="Adenine nucleotide alpha hydrolases-like"/>
    <property type="match status" value="1"/>
</dbReference>
<sequence>MYTNIIVPLAFDEEHNPDQALNVARALAAPGAKVTLVHVLAEVPAYAISYMPPDYETELRDTVRTALDKYASEFEDASVVIREGNAPNEILSLAEEIGADCVVIASHRPGLGDYLIGSTAARVVRHAHCSVMVLR</sequence>
<evidence type="ECO:0000259" key="2">
    <source>
        <dbReference type="Pfam" id="PF00582"/>
    </source>
</evidence>
<dbReference type="eggNOG" id="COG0589">
    <property type="taxonomic scope" value="Bacteria"/>
</dbReference>
<comment type="caution">
    <text evidence="3">The sequence shown here is derived from an EMBL/GenBank/DDBJ whole genome shotgun (WGS) entry which is preliminary data.</text>
</comment>
<reference evidence="3 4" key="1">
    <citation type="submission" date="2014-03" db="EMBL/GenBank/DDBJ databases">
        <title>Genome of Paenirhodobacter enshiensis DW2-9.</title>
        <authorList>
            <person name="Wang D."/>
            <person name="Wang G."/>
        </authorList>
    </citation>
    <scope>NUCLEOTIDE SEQUENCE [LARGE SCALE GENOMIC DNA]</scope>
    <source>
        <strain evidence="3 4">DW2-9</strain>
    </source>
</reference>
<dbReference type="RefSeq" id="WP_036636228.1">
    <property type="nucleotide sequence ID" value="NZ_JFZB01000007.1"/>
</dbReference>
<dbReference type="Gene3D" id="3.40.50.620">
    <property type="entry name" value="HUPs"/>
    <property type="match status" value="1"/>
</dbReference>
<dbReference type="CDD" id="cd00293">
    <property type="entry name" value="USP-like"/>
    <property type="match status" value="1"/>
</dbReference>
<dbReference type="EMBL" id="JFZB01000007">
    <property type="protein sequence ID" value="KFI28181.1"/>
    <property type="molecule type" value="Genomic_DNA"/>
</dbReference>
<dbReference type="PRINTS" id="PR01438">
    <property type="entry name" value="UNVRSLSTRESS"/>
</dbReference>
<evidence type="ECO:0000256" key="1">
    <source>
        <dbReference type="ARBA" id="ARBA00008791"/>
    </source>
</evidence>